<reference evidence="1 2" key="1">
    <citation type="journal article" date="2015" name="Microbes Environ.">
        <title>Distribution and evolution of nitrogen fixation genes in the phylum bacteroidetes.</title>
        <authorList>
            <person name="Inoue J."/>
            <person name="Oshima K."/>
            <person name="Suda W."/>
            <person name="Sakamoto M."/>
            <person name="Iino T."/>
            <person name="Noda S."/>
            <person name="Hongoh Y."/>
            <person name="Hattori M."/>
            <person name="Ohkuma M."/>
        </authorList>
    </citation>
    <scope>NUCLEOTIDE SEQUENCE [LARGE SCALE GENOMIC DNA]</scope>
    <source>
        <strain evidence="1">JCM 15548</strain>
    </source>
</reference>
<dbReference type="Proteomes" id="UP000032900">
    <property type="component" value="Unassembled WGS sequence"/>
</dbReference>
<dbReference type="SUPFAM" id="SSF51735">
    <property type="entry name" value="NAD(P)-binding Rossmann-fold domains"/>
    <property type="match status" value="1"/>
</dbReference>
<dbReference type="Gene3D" id="3.40.50.720">
    <property type="entry name" value="NAD(P)-binding Rossmann-like Domain"/>
    <property type="match status" value="1"/>
</dbReference>
<keyword evidence="2" id="KW-1185">Reference proteome</keyword>
<organism evidence="1 2">
    <name type="scientific">Geofilum rubicundum JCM 15548</name>
    <dbReference type="NCBI Taxonomy" id="1236989"/>
    <lineage>
        <taxon>Bacteria</taxon>
        <taxon>Pseudomonadati</taxon>
        <taxon>Bacteroidota</taxon>
        <taxon>Bacteroidia</taxon>
        <taxon>Marinilabiliales</taxon>
        <taxon>Marinilabiliaceae</taxon>
        <taxon>Geofilum</taxon>
    </lineage>
</organism>
<name>A0A0E9LXH9_9BACT</name>
<dbReference type="PANTHER" id="PTHR44013">
    <property type="entry name" value="ZINC-TYPE ALCOHOL DEHYDROGENASE-LIKE PROTEIN C16A3.02C"/>
    <property type="match status" value="1"/>
</dbReference>
<evidence type="ECO:0000313" key="2">
    <source>
        <dbReference type="Proteomes" id="UP000032900"/>
    </source>
</evidence>
<dbReference type="RefSeq" id="WP_227625637.1">
    <property type="nucleotide sequence ID" value="NZ_BAZW01000015.1"/>
</dbReference>
<gene>
    <name evidence="1" type="ORF">JCM15548_12179</name>
</gene>
<protein>
    <submittedName>
        <fullName evidence="1">Alcohol dehydrogenase, zinc containing</fullName>
    </submittedName>
</protein>
<accession>A0A0E9LXH9</accession>
<dbReference type="EMBL" id="BAZW01000015">
    <property type="protein sequence ID" value="GAO29944.1"/>
    <property type="molecule type" value="Genomic_DNA"/>
</dbReference>
<dbReference type="STRING" id="1236989.JCM15548_12179"/>
<dbReference type="PANTHER" id="PTHR44013:SF1">
    <property type="entry name" value="ZINC-TYPE ALCOHOL DEHYDROGENASE-LIKE PROTEIN C16A3.02C"/>
    <property type="match status" value="1"/>
</dbReference>
<dbReference type="InterPro" id="IPR036291">
    <property type="entry name" value="NAD(P)-bd_dom_sf"/>
</dbReference>
<dbReference type="Pfam" id="PF13602">
    <property type="entry name" value="ADH_zinc_N_2"/>
    <property type="match status" value="1"/>
</dbReference>
<dbReference type="CDD" id="cd08267">
    <property type="entry name" value="MDR1"/>
    <property type="match status" value="1"/>
</dbReference>
<proteinExistence type="predicted"/>
<comment type="caution">
    <text evidence="1">The sequence shown here is derived from an EMBL/GenBank/DDBJ whole genome shotgun (WGS) entry which is preliminary data.</text>
</comment>
<dbReference type="AlphaFoldDB" id="A0A0E9LXH9"/>
<evidence type="ECO:0000313" key="1">
    <source>
        <dbReference type="EMBL" id="GAO29944.1"/>
    </source>
</evidence>
<dbReference type="InterPro" id="IPR052733">
    <property type="entry name" value="Chloroplast_QOR"/>
</dbReference>
<sequence>MNWTFEEAAAIPFGTHTALSFLKAARVKSGDTVMIYGASGAVGTAAVQIAKYMGAEVTAVCSTKNMGMVKSLGADHVLDYTRGDFSGIKKRWDVVFETVNKIPVGTVARLVKKGGVLILGAAIIKEAIQGLWVSMTRKCRVMAGTHTPTRADMETLGQLMETGAIQPVIDRVYPLEQIVEAHRYVDAGHKKGNVVVNIG</sequence>
<dbReference type="Gene3D" id="3.90.180.10">
    <property type="entry name" value="Medium-chain alcohol dehydrogenases, catalytic domain"/>
    <property type="match status" value="1"/>
</dbReference>